<evidence type="ECO:0008006" key="11">
    <source>
        <dbReference type="Google" id="ProtNLM"/>
    </source>
</evidence>
<organism evidence="9 10">
    <name type="scientific">Circinella minor</name>
    <dbReference type="NCBI Taxonomy" id="1195481"/>
    <lineage>
        <taxon>Eukaryota</taxon>
        <taxon>Fungi</taxon>
        <taxon>Fungi incertae sedis</taxon>
        <taxon>Mucoromycota</taxon>
        <taxon>Mucoromycotina</taxon>
        <taxon>Mucoromycetes</taxon>
        <taxon>Mucorales</taxon>
        <taxon>Lichtheimiaceae</taxon>
        <taxon>Circinella</taxon>
    </lineage>
</organism>
<dbReference type="GO" id="GO:0020037">
    <property type="term" value="F:heme binding"/>
    <property type="evidence" value="ECO:0007669"/>
    <property type="project" value="InterPro"/>
</dbReference>
<dbReference type="InterPro" id="IPR001128">
    <property type="entry name" value="Cyt_P450"/>
</dbReference>
<dbReference type="InterPro" id="IPR017972">
    <property type="entry name" value="Cyt_P450_CS"/>
</dbReference>
<keyword evidence="5 7" id="KW-0408">Iron</keyword>
<dbReference type="AlphaFoldDB" id="A0A8H7VI60"/>
<keyword evidence="6 8" id="KW-0503">Monooxygenase</keyword>
<gene>
    <name evidence="9" type="ORF">INT45_008878</name>
</gene>
<dbReference type="Gene3D" id="1.10.630.10">
    <property type="entry name" value="Cytochrome P450"/>
    <property type="match status" value="1"/>
</dbReference>
<comment type="similarity">
    <text evidence="1 8">Belongs to the cytochrome P450 family.</text>
</comment>
<keyword evidence="2 7" id="KW-0349">Heme</keyword>
<keyword evidence="10" id="KW-1185">Reference proteome</keyword>
<name>A0A8H7VI60_9FUNG</name>
<dbReference type="PROSITE" id="PS00086">
    <property type="entry name" value="CYTOCHROME_P450"/>
    <property type="match status" value="1"/>
</dbReference>
<evidence type="ECO:0000256" key="3">
    <source>
        <dbReference type="ARBA" id="ARBA00022723"/>
    </source>
</evidence>
<dbReference type="EMBL" id="JAEPRB010000164">
    <property type="protein sequence ID" value="KAG2219787.1"/>
    <property type="molecule type" value="Genomic_DNA"/>
</dbReference>
<dbReference type="GO" id="GO:0004497">
    <property type="term" value="F:monooxygenase activity"/>
    <property type="evidence" value="ECO:0007669"/>
    <property type="project" value="UniProtKB-KW"/>
</dbReference>
<comment type="caution">
    <text evidence="9">The sequence shown here is derived from an EMBL/GenBank/DDBJ whole genome shotgun (WGS) entry which is preliminary data.</text>
</comment>
<evidence type="ECO:0000256" key="1">
    <source>
        <dbReference type="ARBA" id="ARBA00010617"/>
    </source>
</evidence>
<evidence type="ECO:0000256" key="2">
    <source>
        <dbReference type="ARBA" id="ARBA00022617"/>
    </source>
</evidence>
<dbReference type="InterPro" id="IPR050196">
    <property type="entry name" value="Cytochrome_P450_Monoox"/>
</dbReference>
<dbReference type="SUPFAM" id="SSF48264">
    <property type="entry name" value="Cytochrome P450"/>
    <property type="match status" value="1"/>
</dbReference>
<reference evidence="9 10" key="1">
    <citation type="submission" date="2020-12" db="EMBL/GenBank/DDBJ databases">
        <title>Metabolic potential, ecology and presence of endohyphal bacteria is reflected in genomic diversity of Mucoromycotina.</title>
        <authorList>
            <person name="Muszewska A."/>
            <person name="Okrasinska A."/>
            <person name="Steczkiewicz K."/>
            <person name="Drgas O."/>
            <person name="Orlowska M."/>
            <person name="Perlinska-Lenart U."/>
            <person name="Aleksandrzak-Piekarczyk T."/>
            <person name="Szatraj K."/>
            <person name="Zielenkiewicz U."/>
            <person name="Pilsyk S."/>
            <person name="Malc E."/>
            <person name="Mieczkowski P."/>
            <person name="Kruszewska J.S."/>
            <person name="Biernat P."/>
            <person name="Pawlowska J."/>
        </authorList>
    </citation>
    <scope>NUCLEOTIDE SEQUENCE [LARGE SCALE GENOMIC DNA]</scope>
    <source>
        <strain evidence="9 10">CBS 142.35</strain>
    </source>
</reference>
<proteinExistence type="inferred from homology"/>
<dbReference type="InterPro" id="IPR036396">
    <property type="entry name" value="Cyt_P450_sf"/>
</dbReference>
<protein>
    <recommendedName>
        <fullName evidence="11">Cytochrome P450</fullName>
    </recommendedName>
</protein>
<dbReference type="PANTHER" id="PTHR24291:SF50">
    <property type="entry name" value="BIFUNCTIONAL ALBAFLAVENONE MONOOXYGENASE_TERPENE SYNTHASE"/>
    <property type="match status" value="1"/>
</dbReference>
<dbReference type="PANTHER" id="PTHR24291">
    <property type="entry name" value="CYTOCHROME P450 FAMILY 4"/>
    <property type="match status" value="1"/>
</dbReference>
<dbReference type="Pfam" id="PF00067">
    <property type="entry name" value="p450"/>
    <property type="match status" value="1"/>
</dbReference>
<evidence type="ECO:0000256" key="5">
    <source>
        <dbReference type="ARBA" id="ARBA00023004"/>
    </source>
</evidence>
<dbReference type="OrthoDB" id="1470350at2759"/>
<accession>A0A8H7VI60</accession>
<evidence type="ECO:0000256" key="8">
    <source>
        <dbReference type="RuleBase" id="RU000461"/>
    </source>
</evidence>
<dbReference type="Proteomes" id="UP000646827">
    <property type="component" value="Unassembled WGS sequence"/>
</dbReference>
<evidence type="ECO:0000256" key="6">
    <source>
        <dbReference type="ARBA" id="ARBA00023033"/>
    </source>
</evidence>
<evidence type="ECO:0000256" key="7">
    <source>
        <dbReference type="PIRSR" id="PIRSR602401-1"/>
    </source>
</evidence>
<dbReference type="GO" id="GO:0005506">
    <property type="term" value="F:iron ion binding"/>
    <property type="evidence" value="ECO:0007669"/>
    <property type="project" value="InterPro"/>
</dbReference>
<evidence type="ECO:0000313" key="9">
    <source>
        <dbReference type="EMBL" id="KAG2219787.1"/>
    </source>
</evidence>
<sequence>MPLISTLVQQVSNSTNPAVEKITEAYATYFLPQVERHKDSLIPLGTAAALGFLTYRLYNKIIRAPIHLQHMKQCDYFTAIKYYFNNGLVHDYAREVIEPVRDDSPGIFTRFSAQGWIVDITDPVAAKQMVMKPDLFPKSESTNGVKGTLIERYVGGPNIVFLSGPDWKRHRKIANPAFHRALPVKVFGNLTQTMFKVIDEGPVDVTDLFTRLTLDAIGTAGFGFNFNALIDEHNEWVNGYNQVKEGMIKPIYILFPILDTKLLHWFPKRQEAHQSLTNFLSMLDKIILHKRQIIQERRNKQMEGDNNEKDLLTLMIESEMNEEDGAIMSDEELKSNLCIFFLAGHDTTAFALSCAICEFAKNPDIQEKARQEIINILGDSSENITPTIEQTKQMTYLNQVIKETLRIHNPLCTTPSRVAVEDVELNGTFIPKGTLIDVDIYNLHRNPKYWKEPETFNPDRFAPGGEADSHSTSGYPWFAFSNGGRQCIGMNFSMVQQRVVLSMLLRKYTFTLPEDSLHKEHIQKRGVVFAMVSLDEMKVNFKRRY</sequence>
<evidence type="ECO:0000256" key="4">
    <source>
        <dbReference type="ARBA" id="ARBA00023002"/>
    </source>
</evidence>
<comment type="cofactor">
    <cofactor evidence="7">
        <name>heme</name>
        <dbReference type="ChEBI" id="CHEBI:30413"/>
    </cofactor>
</comment>
<keyword evidence="4 8" id="KW-0560">Oxidoreductase</keyword>
<keyword evidence="3 7" id="KW-0479">Metal-binding</keyword>
<dbReference type="PRINTS" id="PR00385">
    <property type="entry name" value="P450"/>
</dbReference>
<dbReference type="PRINTS" id="PR00463">
    <property type="entry name" value="EP450I"/>
</dbReference>
<feature type="binding site" description="axial binding residue" evidence="7">
    <location>
        <position position="487"/>
    </location>
    <ligand>
        <name>heme</name>
        <dbReference type="ChEBI" id="CHEBI:30413"/>
    </ligand>
    <ligandPart>
        <name>Fe</name>
        <dbReference type="ChEBI" id="CHEBI:18248"/>
    </ligandPart>
</feature>
<evidence type="ECO:0000313" key="10">
    <source>
        <dbReference type="Proteomes" id="UP000646827"/>
    </source>
</evidence>
<dbReference type="GO" id="GO:0016705">
    <property type="term" value="F:oxidoreductase activity, acting on paired donors, with incorporation or reduction of molecular oxygen"/>
    <property type="evidence" value="ECO:0007669"/>
    <property type="project" value="InterPro"/>
</dbReference>
<dbReference type="InterPro" id="IPR002401">
    <property type="entry name" value="Cyt_P450_E_grp-I"/>
</dbReference>